<sequence length="321" mass="32959">MSARRGPVLVALAGLLLAGCSASAYEDTPLPSPTTAPTADAPSAPAAAAAQCADPLASYAPQGALPAAGAMPAGSTMETIAQRGRLIVGVSADTLLLGARNPISGQIEGFDIEMARLVAEAIFGDPSRIELRVLTAAQRIPALEDGSVDLVARAMTINCTRWEQIAFSAEYYRAGQKVLVPLGSTATSLADLAGQRVCAPAGSTSLDTLEDFPDVVPVSASTHSGCLVLFQEGEVDAITGDDTVLAGLAAQDPYAQVVGDAFTSEPYGLGMNQDDVDLVRFVNGVLAQAEADGRWTQAYDRWLADALGAAPVAPTPVYGRG</sequence>
<dbReference type="GO" id="GO:0030288">
    <property type="term" value="C:outer membrane-bounded periplasmic space"/>
    <property type="evidence" value="ECO:0007669"/>
    <property type="project" value="TreeGrafter"/>
</dbReference>
<evidence type="ECO:0000259" key="6">
    <source>
        <dbReference type="SMART" id="SM00062"/>
    </source>
</evidence>
<dbReference type="InterPro" id="IPR018313">
    <property type="entry name" value="SBP_3_CS"/>
</dbReference>
<dbReference type="SUPFAM" id="SSF53850">
    <property type="entry name" value="Periplasmic binding protein-like II"/>
    <property type="match status" value="1"/>
</dbReference>
<name>A0A8A4ZG10_9MICO</name>
<dbReference type="AlphaFoldDB" id="A0A8A4ZG10"/>
<proteinExistence type="inferred from homology"/>
<dbReference type="PANTHER" id="PTHR30085">
    <property type="entry name" value="AMINO ACID ABC TRANSPORTER PERMEASE"/>
    <property type="match status" value="1"/>
</dbReference>
<evidence type="ECO:0000256" key="5">
    <source>
        <dbReference type="SAM" id="SignalP"/>
    </source>
</evidence>
<dbReference type="PROSITE" id="PS51257">
    <property type="entry name" value="PROKAR_LIPOPROTEIN"/>
    <property type="match status" value="1"/>
</dbReference>
<protein>
    <submittedName>
        <fullName evidence="7">Glutamate ABC transporter substrate-binding protein</fullName>
    </submittedName>
</protein>
<dbReference type="KEGG" id="psic:J4E96_07865"/>
<dbReference type="RefSeq" id="WP_227425211.1">
    <property type="nucleotide sequence ID" value="NZ_CP071868.1"/>
</dbReference>
<evidence type="ECO:0000256" key="3">
    <source>
        <dbReference type="ARBA" id="ARBA00022729"/>
    </source>
</evidence>
<dbReference type="SMART" id="SM00062">
    <property type="entry name" value="PBPb"/>
    <property type="match status" value="1"/>
</dbReference>
<keyword evidence="2" id="KW-0813">Transport</keyword>
<reference evidence="7" key="1">
    <citation type="submission" date="2021-03" db="EMBL/GenBank/DDBJ databases">
        <title>Pengzhenrongella sicca gen. nov., sp. nov., a new member of suborder Micrococcineae isolated from High-Arctic tundra soil.</title>
        <authorList>
            <person name="Peng F."/>
        </authorList>
    </citation>
    <scope>NUCLEOTIDE SEQUENCE</scope>
    <source>
        <strain evidence="7">LRZ-2</strain>
    </source>
</reference>
<keyword evidence="8" id="KW-1185">Reference proteome</keyword>
<organism evidence="7 8">
    <name type="scientific">Pengzhenrongella sicca</name>
    <dbReference type="NCBI Taxonomy" id="2819238"/>
    <lineage>
        <taxon>Bacteria</taxon>
        <taxon>Bacillati</taxon>
        <taxon>Actinomycetota</taxon>
        <taxon>Actinomycetes</taxon>
        <taxon>Micrococcales</taxon>
        <taxon>Pengzhenrongella</taxon>
    </lineage>
</organism>
<evidence type="ECO:0000313" key="7">
    <source>
        <dbReference type="EMBL" id="QTE30834.1"/>
    </source>
</evidence>
<comment type="similarity">
    <text evidence="1 4">Belongs to the bacterial solute-binding protein 3 family.</text>
</comment>
<dbReference type="PROSITE" id="PS01039">
    <property type="entry name" value="SBP_BACTERIAL_3"/>
    <property type="match status" value="1"/>
</dbReference>
<dbReference type="Pfam" id="PF00497">
    <property type="entry name" value="SBP_bac_3"/>
    <property type="match status" value="1"/>
</dbReference>
<gene>
    <name evidence="7" type="ORF">J4E96_07865</name>
</gene>
<dbReference type="Proteomes" id="UP000663937">
    <property type="component" value="Chromosome"/>
</dbReference>
<dbReference type="CDD" id="cd13690">
    <property type="entry name" value="PBP2_GluB"/>
    <property type="match status" value="1"/>
</dbReference>
<accession>A0A8A4ZG10</accession>
<dbReference type="EMBL" id="CP071868">
    <property type="protein sequence ID" value="QTE30834.1"/>
    <property type="molecule type" value="Genomic_DNA"/>
</dbReference>
<evidence type="ECO:0000256" key="4">
    <source>
        <dbReference type="RuleBase" id="RU003744"/>
    </source>
</evidence>
<evidence type="ECO:0000313" key="8">
    <source>
        <dbReference type="Proteomes" id="UP000663937"/>
    </source>
</evidence>
<dbReference type="Gene3D" id="3.40.190.10">
    <property type="entry name" value="Periplasmic binding protein-like II"/>
    <property type="match status" value="2"/>
</dbReference>
<evidence type="ECO:0000256" key="2">
    <source>
        <dbReference type="ARBA" id="ARBA00022448"/>
    </source>
</evidence>
<dbReference type="InterPro" id="IPR001638">
    <property type="entry name" value="Solute-binding_3/MltF_N"/>
</dbReference>
<dbReference type="InterPro" id="IPR051455">
    <property type="entry name" value="Bact_solute-bind_prot3"/>
</dbReference>
<feature type="chain" id="PRO_5035271895" evidence="5">
    <location>
        <begin position="25"/>
        <end position="321"/>
    </location>
</feature>
<feature type="domain" description="Solute-binding protein family 3/N-terminal" evidence="6">
    <location>
        <begin position="85"/>
        <end position="306"/>
    </location>
</feature>
<feature type="signal peptide" evidence="5">
    <location>
        <begin position="1"/>
        <end position="24"/>
    </location>
</feature>
<dbReference type="GO" id="GO:0006865">
    <property type="term" value="P:amino acid transport"/>
    <property type="evidence" value="ECO:0007669"/>
    <property type="project" value="TreeGrafter"/>
</dbReference>
<evidence type="ECO:0000256" key="1">
    <source>
        <dbReference type="ARBA" id="ARBA00010333"/>
    </source>
</evidence>
<dbReference type="GO" id="GO:0005576">
    <property type="term" value="C:extracellular region"/>
    <property type="evidence" value="ECO:0007669"/>
    <property type="project" value="TreeGrafter"/>
</dbReference>
<keyword evidence="3 5" id="KW-0732">Signal</keyword>
<dbReference type="PANTHER" id="PTHR30085:SF6">
    <property type="entry name" value="ABC TRANSPORTER GLUTAMINE-BINDING PROTEIN GLNH"/>
    <property type="match status" value="1"/>
</dbReference>